<evidence type="ECO:0008006" key="2">
    <source>
        <dbReference type="Google" id="ProtNLM"/>
    </source>
</evidence>
<proteinExistence type="predicted"/>
<sequence>MKHITTIFVLSLCITTGFSFAQEGETYDTGEKVYDISTIDLEPNVDPIYLNNIKRTWVNQAEAQKSEGIIEDYFIYRSINPYDGDFDLILMTVYPNLAALDNNPKNRKKWDRATEKAQKAISQEATQELTATYGKLRTIRDQKLMREIKFRK</sequence>
<accession>A0A382YAZ2</accession>
<evidence type="ECO:0000313" key="1">
    <source>
        <dbReference type="EMBL" id="SVD80374.1"/>
    </source>
</evidence>
<organism evidence="1">
    <name type="scientific">marine metagenome</name>
    <dbReference type="NCBI Taxonomy" id="408172"/>
    <lineage>
        <taxon>unclassified sequences</taxon>
        <taxon>metagenomes</taxon>
        <taxon>ecological metagenomes</taxon>
    </lineage>
</organism>
<protein>
    <recommendedName>
        <fullName evidence="2">NIPSNAP domain-containing protein</fullName>
    </recommendedName>
</protein>
<dbReference type="AlphaFoldDB" id="A0A382YAZ2"/>
<reference evidence="1" key="1">
    <citation type="submission" date="2018-05" db="EMBL/GenBank/DDBJ databases">
        <authorList>
            <person name="Lanie J.A."/>
            <person name="Ng W.-L."/>
            <person name="Kazmierczak K.M."/>
            <person name="Andrzejewski T.M."/>
            <person name="Davidsen T.M."/>
            <person name="Wayne K.J."/>
            <person name="Tettelin H."/>
            <person name="Glass J.I."/>
            <person name="Rusch D."/>
            <person name="Podicherti R."/>
            <person name="Tsui H.-C.T."/>
            <person name="Winkler M.E."/>
        </authorList>
    </citation>
    <scope>NUCLEOTIDE SEQUENCE</scope>
</reference>
<dbReference type="EMBL" id="UINC01174317">
    <property type="protein sequence ID" value="SVD80374.1"/>
    <property type="molecule type" value="Genomic_DNA"/>
</dbReference>
<gene>
    <name evidence="1" type="ORF">METZ01_LOCUS433228</name>
</gene>
<name>A0A382YAZ2_9ZZZZ</name>